<evidence type="ECO:0000313" key="2">
    <source>
        <dbReference type="Proteomes" id="UP000215199"/>
    </source>
</evidence>
<dbReference type="EMBL" id="NMUL01000104">
    <property type="protein sequence ID" value="OXM59091.1"/>
    <property type="molecule type" value="Genomic_DNA"/>
</dbReference>
<name>A0A229SKC7_9PSEU</name>
<dbReference type="AlphaFoldDB" id="A0A229SKC7"/>
<organism evidence="1 2">
    <name type="scientific">Amycolatopsis vastitatis</name>
    <dbReference type="NCBI Taxonomy" id="1905142"/>
    <lineage>
        <taxon>Bacteria</taxon>
        <taxon>Bacillati</taxon>
        <taxon>Actinomycetota</taxon>
        <taxon>Actinomycetes</taxon>
        <taxon>Pseudonocardiales</taxon>
        <taxon>Pseudonocardiaceae</taxon>
        <taxon>Amycolatopsis</taxon>
    </lineage>
</organism>
<dbReference type="Proteomes" id="UP000215199">
    <property type="component" value="Unassembled WGS sequence"/>
</dbReference>
<evidence type="ECO:0000313" key="1">
    <source>
        <dbReference type="EMBL" id="OXM59091.1"/>
    </source>
</evidence>
<reference evidence="2" key="1">
    <citation type="submission" date="2017-07" db="EMBL/GenBank/DDBJ databases">
        <title>Comparative genome mining reveals phylogenetic distribution patterns of secondary metabolites in Amycolatopsis.</title>
        <authorList>
            <person name="Adamek M."/>
            <person name="Alanjary M."/>
            <person name="Sales-Ortells H."/>
            <person name="Goodfellow M."/>
            <person name="Bull A.T."/>
            <person name="Kalinowski J."/>
            <person name="Ziemert N."/>
        </authorList>
    </citation>
    <scope>NUCLEOTIDE SEQUENCE [LARGE SCALE GENOMIC DNA]</scope>
    <source>
        <strain evidence="2">H5</strain>
    </source>
</reference>
<comment type="caution">
    <text evidence="1">The sequence shown here is derived from an EMBL/GenBank/DDBJ whole genome shotgun (WGS) entry which is preliminary data.</text>
</comment>
<protein>
    <submittedName>
        <fullName evidence="1">Uncharacterized protein</fullName>
    </submittedName>
</protein>
<sequence length="387" mass="41383">MPVGSAQVAIPAGAVLAEVHVLESAVIDRQPAELYGQPIGVQHDAPLMKPVSVRWSLPAMTEVQRASLVLVHWDEQNRVWEPRPRQPFRLEGDVLSADLTEFSFWDWAANVGQTVGEITGARKDGPRCGAVKLPSWVRDVVDPDEGSSAAAIRVCFEPDHDDLVTTRVVNNRPFTQQLSMSSGNQNWAWTWPGPPGQDVAAAIYDAARSVFDSKTSYLLPPLTEVAVGIDRPGEPGQVVIGATAKVTRTTVLTDVVRFAMDQINIGGFDNPLLNAFVQAIYECGGKQLLAQPDLGDPAAFVRTILGAIGSNDGLRRAGPGHARLSGKASREATWNGLLQPNGLGPADSIGSNSVAGCRQNANRVGLHPAPWTACVVAIMSGYARLPL</sequence>
<keyword evidence="2" id="KW-1185">Reference proteome</keyword>
<gene>
    <name evidence="1" type="ORF">CF165_49515</name>
</gene>
<proteinExistence type="predicted"/>
<accession>A0A229SKC7</accession>